<dbReference type="RefSeq" id="WP_110342925.1">
    <property type="nucleotide sequence ID" value="NZ_JBHVKT010000007.1"/>
</dbReference>
<keyword evidence="1" id="KW-1133">Transmembrane helix</keyword>
<dbReference type="InterPro" id="IPR009827">
    <property type="entry name" value="MatC_N"/>
</dbReference>
<proteinExistence type="predicted"/>
<feature type="transmembrane region" description="Helical" evidence="1">
    <location>
        <begin position="397"/>
        <end position="419"/>
    </location>
</feature>
<keyword evidence="1" id="KW-0472">Membrane</keyword>
<feature type="transmembrane region" description="Helical" evidence="1">
    <location>
        <begin position="277"/>
        <end position="296"/>
    </location>
</feature>
<feature type="transmembrane region" description="Helical" evidence="1">
    <location>
        <begin position="133"/>
        <end position="157"/>
    </location>
</feature>
<comment type="caution">
    <text evidence="3">The sequence shown here is derived from an EMBL/GenBank/DDBJ whole genome shotgun (WGS) entry which is preliminary data.</text>
</comment>
<feature type="transmembrane region" description="Helical" evidence="1">
    <location>
        <begin position="56"/>
        <end position="76"/>
    </location>
</feature>
<evidence type="ECO:0000313" key="3">
    <source>
        <dbReference type="EMBL" id="PXY21494.1"/>
    </source>
</evidence>
<dbReference type="EMBL" id="MASU01000015">
    <property type="protein sequence ID" value="PXY21494.1"/>
    <property type="molecule type" value="Genomic_DNA"/>
</dbReference>
<evidence type="ECO:0000259" key="2">
    <source>
        <dbReference type="Pfam" id="PF07158"/>
    </source>
</evidence>
<organism evidence="3 4">
    <name type="scientific">Prauserella flavalba</name>
    <dbReference type="NCBI Taxonomy" id="1477506"/>
    <lineage>
        <taxon>Bacteria</taxon>
        <taxon>Bacillati</taxon>
        <taxon>Actinomycetota</taxon>
        <taxon>Actinomycetes</taxon>
        <taxon>Pseudonocardiales</taxon>
        <taxon>Pseudonocardiaceae</taxon>
        <taxon>Prauserella</taxon>
    </lineage>
</organism>
<dbReference type="AlphaFoldDB" id="A0A318LBR8"/>
<feature type="transmembrane region" description="Helical" evidence="1">
    <location>
        <begin position="232"/>
        <end position="265"/>
    </location>
</feature>
<accession>A0A318LBR8</accession>
<keyword evidence="1" id="KW-0812">Transmembrane</keyword>
<feature type="transmembrane region" description="Helical" evidence="1">
    <location>
        <begin position="330"/>
        <end position="349"/>
    </location>
</feature>
<dbReference type="Proteomes" id="UP000247892">
    <property type="component" value="Unassembled WGS sequence"/>
</dbReference>
<reference evidence="3 4" key="1">
    <citation type="submission" date="2016-07" db="EMBL/GenBank/DDBJ databases">
        <title>Draft genome sequence of Prauserella sp. YIM 121212, isolated from alkaline soil.</title>
        <authorList>
            <person name="Ruckert C."/>
            <person name="Albersmeier A."/>
            <person name="Jiang C.-L."/>
            <person name="Jiang Y."/>
            <person name="Kalinowski J."/>
            <person name="Schneider O."/>
            <person name="Winkler A."/>
            <person name="Zotchev S.B."/>
        </authorList>
    </citation>
    <scope>NUCLEOTIDE SEQUENCE [LARGE SCALE GENOMIC DNA]</scope>
    <source>
        <strain evidence="3 4">YIM 121212</strain>
    </source>
</reference>
<keyword evidence="4" id="KW-1185">Reference proteome</keyword>
<protein>
    <recommendedName>
        <fullName evidence="2">Dicarboxylate carrier MatC N-terminal domain-containing protein</fullName>
    </recommendedName>
</protein>
<feature type="transmembrane region" description="Helical" evidence="1">
    <location>
        <begin position="356"/>
        <end position="377"/>
    </location>
</feature>
<gene>
    <name evidence="3" type="ORF">BA062_31785</name>
</gene>
<dbReference type="Pfam" id="PF07158">
    <property type="entry name" value="MatC_N"/>
    <property type="match status" value="1"/>
</dbReference>
<feature type="transmembrane region" description="Helical" evidence="1">
    <location>
        <begin position="303"/>
        <end position="324"/>
    </location>
</feature>
<evidence type="ECO:0000313" key="4">
    <source>
        <dbReference type="Proteomes" id="UP000247892"/>
    </source>
</evidence>
<sequence length="421" mass="42787">MTLHLVSIAVLVVAFVVATVTPLNLGALTLVGTFAIGGVVVGLSPDDLYAGFPASLVVMLVGVTYLFNVASANGTVDKLVSAAVRMVRGRTTLIPWIMFGAAAVCSGIGAAFAVPIVAPIALAFAARQRISQLYMGIMVIHGCMAGSLSPISLYGVIVNGVLAGEGFRPEPLGLFVSGFVANAVAALAVTVVLRKSIRIESTVGTPVRVGGGGVATGEESKEPGPTNWEQRLTLAAITLLVVLGVVAQADVGLLAITLAVVLGLTNPKHHKYAVASIPWPVVLLVCGVLTYVGVLQHIGTVDFLGTAVTAIGAPLTAALVLGYIGAVVSAFATSSGVIAALVPLAIPLLQSSDLSPLAVVILLAVASTIVDVSPFSTNGAVVVANATDDQRERVLRGLLRYGGIVVAAAPFLLWLTIVVPS</sequence>
<feature type="domain" description="Dicarboxylate carrier MatC N-terminal" evidence="2">
    <location>
        <begin position="1"/>
        <end position="147"/>
    </location>
</feature>
<feature type="transmembrane region" description="Helical" evidence="1">
    <location>
        <begin position="96"/>
        <end position="126"/>
    </location>
</feature>
<feature type="transmembrane region" description="Helical" evidence="1">
    <location>
        <begin position="172"/>
        <end position="193"/>
    </location>
</feature>
<evidence type="ECO:0000256" key="1">
    <source>
        <dbReference type="SAM" id="Phobius"/>
    </source>
</evidence>
<name>A0A318LBR8_9PSEU</name>
<dbReference type="OrthoDB" id="8738207at2"/>